<evidence type="ECO:0000313" key="9">
    <source>
        <dbReference type="EMBL" id="ADI00373.1"/>
    </source>
</evidence>
<keyword evidence="6 7" id="KW-0472">Membrane</keyword>
<comment type="similarity">
    <text evidence="2">Belongs to the cation diffusion facilitator (CDF) transporter (TC 2.A.4) family.</text>
</comment>
<dbReference type="GO" id="GO:0006882">
    <property type="term" value="P:intracellular zinc ion homeostasis"/>
    <property type="evidence" value="ECO:0007669"/>
    <property type="project" value="TreeGrafter"/>
</dbReference>
<dbReference type="STRING" id="439292.Bsel_2884"/>
<name>D6XZ88_BACIE</name>
<reference evidence="9" key="1">
    <citation type="submission" date="2009-10" db="EMBL/GenBank/DDBJ databases">
        <title>Complete sequence of Bacillus selenitireducens MLS10.</title>
        <authorList>
            <consortium name="US DOE Joint Genome Institute"/>
            <person name="Lucas S."/>
            <person name="Copeland A."/>
            <person name="Lapidus A."/>
            <person name="Glavina del Rio T."/>
            <person name="Dalin E."/>
            <person name="Tice H."/>
            <person name="Bruce D."/>
            <person name="Goodwin L."/>
            <person name="Pitluck S."/>
            <person name="Sims D."/>
            <person name="Brettin T."/>
            <person name="Detter J.C."/>
            <person name="Han C."/>
            <person name="Larimer F."/>
            <person name="Land M."/>
            <person name="Hauser L."/>
            <person name="Kyrpides N."/>
            <person name="Ovchinnikova G."/>
            <person name="Stolz J."/>
        </authorList>
    </citation>
    <scope>NUCLEOTIDE SEQUENCE [LARGE SCALE GENOMIC DNA]</scope>
    <source>
        <strain evidence="9">MLS10</strain>
    </source>
</reference>
<dbReference type="KEGG" id="bse:Bsel_2884"/>
<dbReference type="InterPro" id="IPR002524">
    <property type="entry name" value="Cation_efflux"/>
</dbReference>
<feature type="transmembrane region" description="Helical" evidence="7">
    <location>
        <begin position="82"/>
        <end position="104"/>
    </location>
</feature>
<organism evidence="9 10">
    <name type="scientific">Bacillus selenitireducens (strain ATCC 700615 / DSM 15326 / MLS10)</name>
    <dbReference type="NCBI Taxonomy" id="439292"/>
    <lineage>
        <taxon>Bacteria</taxon>
        <taxon>Bacillati</taxon>
        <taxon>Bacillota</taxon>
        <taxon>Bacilli</taxon>
        <taxon>Bacillales</taxon>
        <taxon>Bacillaceae</taxon>
        <taxon>Salisediminibacterium</taxon>
    </lineage>
</organism>
<evidence type="ECO:0000256" key="3">
    <source>
        <dbReference type="ARBA" id="ARBA00022448"/>
    </source>
</evidence>
<dbReference type="Pfam" id="PF01545">
    <property type="entry name" value="Cation_efflux"/>
    <property type="match status" value="1"/>
</dbReference>
<proteinExistence type="inferred from homology"/>
<dbReference type="EMBL" id="CP001791">
    <property type="protein sequence ID" value="ADI00373.1"/>
    <property type="molecule type" value="Genomic_DNA"/>
</dbReference>
<dbReference type="RefSeq" id="WP_013173786.1">
    <property type="nucleotide sequence ID" value="NC_014219.1"/>
</dbReference>
<feature type="transmembrane region" description="Helical" evidence="7">
    <location>
        <begin position="110"/>
        <end position="133"/>
    </location>
</feature>
<dbReference type="GO" id="GO:0015341">
    <property type="term" value="F:zinc efflux antiporter activity"/>
    <property type="evidence" value="ECO:0007669"/>
    <property type="project" value="TreeGrafter"/>
</dbReference>
<dbReference type="GO" id="GO:0015093">
    <property type="term" value="F:ferrous iron transmembrane transporter activity"/>
    <property type="evidence" value="ECO:0007669"/>
    <property type="project" value="TreeGrafter"/>
</dbReference>
<evidence type="ECO:0000256" key="7">
    <source>
        <dbReference type="SAM" id="Phobius"/>
    </source>
</evidence>
<dbReference type="Proteomes" id="UP000000271">
    <property type="component" value="Chromosome"/>
</dbReference>
<dbReference type="AlphaFoldDB" id="D6XZ88"/>
<dbReference type="PANTHER" id="PTHR43840:SF15">
    <property type="entry name" value="MITOCHONDRIAL METAL TRANSPORTER 1-RELATED"/>
    <property type="match status" value="1"/>
</dbReference>
<feature type="transmembrane region" description="Helical" evidence="7">
    <location>
        <begin position="42"/>
        <end position="61"/>
    </location>
</feature>
<dbReference type="SUPFAM" id="SSF161111">
    <property type="entry name" value="Cation efflux protein transmembrane domain-like"/>
    <property type="match status" value="1"/>
</dbReference>
<dbReference type="eggNOG" id="COG3965">
    <property type="taxonomic scope" value="Bacteria"/>
</dbReference>
<keyword evidence="3" id="KW-0813">Transport</keyword>
<evidence type="ECO:0000256" key="4">
    <source>
        <dbReference type="ARBA" id="ARBA00022692"/>
    </source>
</evidence>
<dbReference type="PANTHER" id="PTHR43840">
    <property type="entry name" value="MITOCHONDRIAL METAL TRANSPORTER 1-RELATED"/>
    <property type="match status" value="1"/>
</dbReference>
<evidence type="ECO:0000259" key="8">
    <source>
        <dbReference type="Pfam" id="PF01545"/>
    </source>
</evidence>
<keyword evidence="10" id="KW-1185">Reference proteome</keyword>
<evidence type="ECO:0000256" key="1">
    <source>
        <dbReference type="ARBA" id="ARBA00004141"/>
    </source>
</evidence>
<sequence>MTAQQNEKRLLTFSVYGAVAFAFGGIIVGILVSSQMILFDGLYSLISVALSMLSLYAAAFMSKKDTKNYPFGKSMIEPLVILIKYTAITILVAGSFITALLALFTGGRDMILGAAMIYSAFATLVCLLFLLWFRQASKRSKTGLIKAEQNQWMMDTLVSTGVLTGFLLAGLLSLSDTLSFLVPYTDPVMVLLVTGYFIRVPVVEMKKALHELLEMRLDHEQAGPIEQKVKEIEERFGMKESFIRLSRTGNVIWIEIDYVITPKSTVDSVKVQDQIRGEIAAAAGKDTHWLTVSFTENRKWAI</sequence>
<evidence type="ECO:0000313" key="10">
    <source>
        <dbReference type="Proteomes" id="UP000000271"/>
    </source>
</evidence>
<evidence type="ECO:0000256" key="2">
    <source>
        <dbReference type="ARBA" id="ARBA00008114"/>
    </source>
</evidence>
<gene>
    <name evidence="9" type="ordered locus">Bsel_2884</name>
</gene>
<keyword evidence="5 7" id="KW-1133">Transmembrane helix</keyword>
<keyword evidence="4 7" id="KW-0812">Transmembrane</keyword>
<dbReference type="GO" id="GO:0005886">
    <property type="term" value="C:plasma membrane"/>
    <property type="evidence" value="ECO:0007669"/>
    <property type="project" value="TreeGrafter"/>
</dbReference>
<feature type="transmembrane region" description="Helical" evidence="7">
    <location>
        <begin position="180"/>
        <end position="198"/>
    </location>
</feature>
<protein>
    <submittedName>
        <fullName evidence="9">Cation diffusion facilitator family transporter</fullName>
    </submittedName>
</protein>
<comment type="subcellular location">
    <subcellularLocation>
        <location evidence="1">Membrane</location>
        <topology evidence="1">Multi-pass membrane protein</topology>
    </subcellularLocation>
</comment>
<dbReference type="Gene3D" id="1.20.1510.10">
    <property type="entry name" value="Cation efflux protein transmembrane domain"/>
    <property type="match status" value="1"/>
</dbReference>
<dbReference type="InterPro" id="IPR027469">
    <property type="entry name" value="Cation_efflux_TMD_sf"/>
</dbReference>
<feature type="domain" description="Cation efflux protein transmembrane" evidence="8">
    <location>
        <begin position="12"/>
        <end position="213"/>
    </location>
</feature>
<dbReference type="InterPro" id="IPR058533">
    <property type="entry name" value="Cation_efflux_TM"/>
</dbReference>
<dbReference type="HOGENOM" id="CLU_056154_0_0_9"/>
<dbReference type="GO" id="GO:0015086">
    <property type="term" value="F:cadmium ion transmembrane transporter activity"/>
    <property type="evidence" value="ECO:0007669"/>
    <property type="project" value="TreeGrafter"/>
</dbReference>
<evidence type="ECO:0000256" key="6">
    <source>
        <dbReference type="ARBA" id="ARBA00023136"/>
    </source>
</evidence>
<accession>D6XZ88</accession>
<feature type="transmembrane region" description="Helical" evidence="7">
    <location>
        <begin position="154"/>
        <end position="174"/>
    </location>
</feature>
<dbReference type="NCBIfam" id="TIGR01297">
    <property type="entry name" value="CDF"/>
    <property type="match status" value="1"/>
</dbReference>
<evidence type="ECO:0000256" key="5">
    <source>
        <dbReference type="ARBA" id="ARBA00022989"/>
    </source>
</evidence>
<dbReference type="OrthoDB" id="2388015at2"/>
<feature type="transmembrane region" description="Helical" evidence="7">
    <location>
        <begin position="12"/>
        <end position="36"/>
    </location>
</feature>
<dbReference type="InterPro" id="IPR050291">
    <property type="entry name" value="CDF_Transporter"/>
</dbReference>